<organism evidence="1">
    <name type="scientific">Mytilinidion resinicola</name>
    <dbReference type="NCBI Taxonomy" id="574789"/>
    <lineage>
        <taxon>Eukaryota</taxon>
        <taxon>Fungi</taxon>
        <taxon>Dikarya</taxon>
        <taxon>Ascomycota</taxon>
        <taxon>Pezizomycotina</taxon>
        <taxon>Dothideomycetes</taxon>
        <taxon>Pleosporomycetidae</taxon>
        <taxon>Mytilinidiales</taxon>
        <taxon>Mytilinidiaceae</taxon>
        <taxon>Mytilinidion</taxon>
    </lineage>
</organism>
<evidence type="ECO:0000313" key="3">
    <source>
        <dbReference type="RefSeq" id="XP_033575983.1"/>
    </source>
</evidence>
<proteinExistence type="predicted"/>
<evidence type="ECO:0000313" key="2">
    <source>
        <dbReference type="Proteomes" id="UP000504636"/>
    </source>
</evidence>
<dbReference type="Pfam" id="PF13561">
    <property type="entry name" value="adh_short_C2"/>
    <property type="match status" value="1"/>
</dbReference>
<sequence length="67" mass="6479">MTHTLAMEWAPHHMRVNSVSPGLVNTAMNLLGAAAAAGVGAAAGVLRGYAAAGGGGGARGCVCVFAE</sequence>
<dbReference type="AlphaFoldDB" id="A0A6A6YKE5"/>
<protein>
    <recommendedName>
        <fullName evidence="4">NAD(P)-binding protein</fullName>
    </recommendedName>
</protein>
<reference evidence="1 3" key="1">
    <citation type="journal article" date="2020" name="Stud. Mycol.">
        <title>101 Dothideomycetes genomes: a test case for predicting lifestyles and emergence of pathogens.</title>
        <authorList>
            <person name="Haridas S."/>
            <person name="Albert R."/>
            <person name="Binder M."/>
            <person name="Bloem J."/>
            <person name="Labutti K."/>
            <person name="Salamov A."/>
            <person name="Andreopoulos B."/>
            <person name="Baker S."/>
            <person name="Barry K."/>
            <person name="Bills G."/>
            <person name="Bluhm B."/>
            <person name="Cannon C."/>
            <person name="Castanera R."/>
            <person name="Culley D."/>
            <person name="Daum C."/>
            <person name="Ezra D."/>
            <person name="Gonzalez J."/>
            <person name="Henrissat B."/>
            <person name="Kuo A."/>
            <person name="Liang C."/>
            <person name="Lipzen A."/>
            <person name="Lutzoni F."/>
            <person name="Magnuson J."/>
            <person name="Mondo S."/>
            <person name="Nolan M."/>
            <person name="Ohm R."/>
            <person name="Pangilinan J."/>
            <person name="Park H.-J."/>
            <person name="Ramirez L."/>
            <person name="Alfaro M."/>
            <person name="Sun H."/>
            <person name="Tritt A."/>
            <person name="Yoshinaga Y."/>
            <person name="Zwiers L.-H."/>
            <person name="Turgeon B."/>
            <person name="Goodwin S."/>
            <person name="Spatafora J."/>
            <person name="Crous P."/>
            <person name="Grigoriev I."/>
        </authorList>
    </citation>
    <scope>NUCLEOTIDE SEQUENCE</scope>
    <source>
        <strain evidence="1 3">CBS 304.34</strain>
    </source>
</reference>
<gene>
    <name evidence="1 3" type="ORF">BDZ99DRAFT_43808</name>
</gene>
<evidence type="ECO:0000313" key="1">
    <source>
        <dbReference type="EMBL" id="KAF2809019.1"/>
    </source>
</evidence>
<dbReference type="InterPro" id="IPR002347">
    <property type="entry name" value="SDR_fam"/>
</dbReference>
<dbReference type="RefSeq" id="XP_033575983.1">
    <property type="nucleotide sequence ID" value="XM_033717606.1"/>
</dbReference>
<dbReference type="GeneID" id="54458499"/>
<accession>A0A6A6YKE5</accession>
<dbReference type="Gene3D" id="3.40.50.720">
    <property type="entry name" value="NAD(P)-binding Rossmann-like Domain"/>
    <property type="match status" value="1"/>
</dbReference>
<dbReference type="Proteomes" id="UP000504636">
    <property type="component" value="Unplaced"/>
</dbReference>
<dbReference type="EMBL" id="MU003702">
    <property type="protein sequence ID" value="KAF2809019.1"/>
    <property type="molecule type" value="Genomic_DNA"/>
</dbReference>
<name>A0A6A6YKE5_9PEZI</name>
<evidence type="ECO:0008006" key="4">
    <source>
        <dbReference type="Google" id="ProtNLM"/>
    </source>
</evidence>
<reference evidence="3" key="3">
    <citation type="submission" date="2025-04" db="UniProtKB">
        <authorList>
            <consortium name="RefSeq"/>
        </authorList>
    </citation>
    <scope>IDENTIFICATION</scope>
    <source>
        <strain evidence="3">CBS 304.34</strain>
    </source>
</reference>
<keyword evidence="2" id="KW-1185">Reference proteome</keyword>
<reference evidence="3" key="2">
    <citation type="submission" date="2020-04" db="EMBL/GenBank/DDBJ databases">
        <authorList>
            <consortium name="NCBI Genome Project"/>
        </authorList>
    </citation>
    <scope>NUCLEOTIDE SEQUENCE</scope>
    <source>
        <strain evidence="3">CBS 304.34</strain>
    </source>
</reference>
<dbReference type="InterPro" id="IPR036291">
    <property type="entry name" value="NAD(P)-bd_dom_sf"/>
</dbReference>
<dbReference type="SUPFAM" id="SSF51735">
    <property type="entry name" value="NAD(P)-binding Rossmann-fold domains"/>
    <property type="match status" value="1"/>
</dbReference>